<gene>
    <name evidence="2" type="ORF">L2764_07045</name>
</gene>
<evidence type="ECO:0008006" key="4">
    <source>
        <dbReference type="Google" id="ProtNLM"/>
    </source>
</evidence>
<feature type="region of interest" description="Disordered" evidence="1">
    <location>
        <begin position="117"/>
        <end position="140"/>
    </location>
</feature>
<dbReference type="Proteomes" id="UP001203423">
    <property type="component" value="Unassembled WGS sequence"/>
</dbReference>
<dbReference type="EMBL" id="JAKIKS010000019">
    <property type="protein sequence ID" value="MCL1124238.1"/>
    <property type="molecule type" value="Genomic_DNA"/>
</dbReference>
<sequence>MKKESIFSPMLNSIDVRISDKTLTLHELSALDYQAYQQYLSDIEQPIEPDEKDEKGIRAYNLAWQKVNVDAHSRLAAYGLKLSYPEIAISDLHQELLANFNRVSIQLLHDKTAILSGLSLPNNEPDPENEVDEEEASPNE</sequence>
<name>A0ABT0L964_9GAMM</name>
<accession>A0ABT0L964</accession>
<proteinExistence type="predicted"/>
<reference evidence="2 3" key="1">
    <citation type="submission" date="2022-01" db="EMBL/GenBank/DDBJ databases">
        <title>Whole genome-based taxonomy of the Shewanellaceae.</title>
        <authorList>
            <person name="Martin-Rodriguez A.J."/>
        </authorList>
    </citation>
    <scope>NUCLEOTIDE SEQUENCE [LARGE SCALE GENOMIC DNA]</scope>
    <source>
        <strain evidence="2 3">DSM 17177</strain>
    </source>
</reference>
<keyword evidence="3" id="KW-1185">Reference proteome</keyword>
<protein>
    <recommendedName>
        <fullName evidence="4">Phage portal protein</fullName>
    </recommendedName>
</protein>
<evidence type="ECO:0000313" key="2">
    <source>
        <dbReference type="EMBL" id="MCL1124238.1"/>
    </source>
</evidence>
<evidence type="ECO:0000313" key="3">
    <source>
        <dbReference type="Proteomes" id="UP001203423"/>
    </source>
</evidence>
<evidence type="ECO:0000256" key="1">
    <source>
        <dbReference type="SAM" id="MobiDB-lite"/>
    </source>
</evidence>
<feature type="compositionally biased region" description="Acidic residues" evidence="1">
    <location>
        <begin position="125"/>
        <end position="140"/>
    </location>
</feature>
<comment type="caution">
    <text evidence="2">The sequence shown here is derived from an EMBL/GenBank/DDBJ whole genome shotgun (WGS) entry which is preliminary data.</text>
</comment>
<organism evidence="2 3">
    <name type="scientific">Shewanella surugensis</name>
    <dbReference type="NCBI Taxonomy" id="212020"/>
    <lineage>
        <taxon>Bacteria</taxon>
        <taxon>Pseudomonadati</taxon>
        <taxon>Pseudomonadota</taxon>
        <taxon>Gammaproteobacteria</taxon>
        <taxon>Alteromonadales</taxon>
        <taxon>Shewanellaceae</taxon>
        <taxon>Shewanella</taxon>
    </lineage>
</organism>
<dbReference type="RefSeq" id="WP_248939517.1">
    <property type="nucleotide sequence ID" value="NZ_JAKIKS010000019.1"/>
</dbReference>